<dbReference type="EMBL" id="FOHT01000011">
    <property type="protein sequence ID" value="SET35026.1"/>
    <property type="molecule type" value="Genomic_DNA"/>
</dbReference>
<dbReference type="GO" id="GO:0015562">
    <property type="term" value="F:efflux transmembrane transporter activity"/>
    <property type="evidence" value="ECO:0007669"/>
    <property type="project" value="InterPro"/>
</dbReference>
<evidence type="ECO:0000256" key="1">
    <source>
        <dbReference type="ARBA" id="ARBA00004442"/>
    </source>
</evidence>
<proteinExistence type="inferred from homology"/>
<feature type="coiled-coil region" evidence="8">
    <location>
        <begin position="167"/>
        <end position="230"/>
    </location>
</feature>
<evidence type="ECO:0000256" key="8">
    <source>
        <dbReference type="SAM" id="Coils"/>
    </source>
</evidence>
<sequence length="447" mass="50700">MITNMSTQKFNYLVLLLLLTPAIIKAQPRPLSLSEALTLAQENNLNVKSAQARVEAARASYRMTNSVFLPGVEASHTGMSTNDPLNSFGFKLKQEIVTQQDFNPDLLNDPGSIENFQTKIELKQPLLNLDGIYARKAAKNQLDAMSFQSNRVKLNINYEVKKAYFMLELAESSVEVLQKSVAVAEEALRLTKNNAEQGFAKEADVLEASVRVEERKNQLLEAQNQRQTANDFLAYLLGMEFSEVIETTDSLIQPPMQVIIDRNSVNLENRSDMLAYQKQIEAGENMVKSNKMKFVPRLNAFGAMEWNDESLFGTSANNYMVGASLSWSLFSGYKNAGAIQHATAQLDEARINYEDYLSQSQIEINRATRKMELNYNRIQSSKLAKEQAQESLRIRTNRFEQGLEKTADLLMSEALTSQKELEYIQAIYNYKQSIFEMELLIEQDINE</sequence>
<dbReference type="PANTHER" id="PTHR30026:SF21">
    <property type="entry name" value="SLR1270 PROTEIN"/>
    <property type="match status" value="1"/>
</dbReference>
<evidence type="ECO:0000256" key="5">
    <source>
        <dbReference type="ARBA" id="ARBA00022692"/>
    </source>
</evidence>
<reference evidence="9 10" key="1">
    <citation type="submission" date="2016-10" db="EMBL/GenBank/DDBJ databases">
        <authorList>
            <person name="de Groot N.N."/>
        </authorList>
    </citation>
    <scope>NUCLEOTIDE SEQUENCE [LARGE SCALE GENOMIC DNA]</scope>
    <source>
        <strain evidence="9 10">DSM 25947</strain>
    </source>
</reference>
<dbReference type="GO" id="GO:1990281">
    <property type="term" value="C:efflux pump complex"/>
    <property type="evidence" value="ECO:0007669"/>
    <property type="project" value="TreeGrafter"/>
</dbReference>
<evidence type="ECO:0000313" key="10">
    <source>
        <dbReference type="Proteomes" id="UP000181981"/>
    </source>
</evidence>
<dbReference type="SUPFAM" id="SSF56954">
    <property type="entry name" value="Outer membrane efflux proteins (OEP)"/>
    <property type="match status" value="1"/>
</dbReference>
<dbReference type="AlphaFoldDB" id="A0A1I0DT90"/>
<dbReference type="GO" id="GO:0009279">
    <property type="term" value="C:cell outer membrane"/>
    <property type="evidence" value="ECO:0007669"/>
    <property type="project" value="UniProtKB-SubCell"/>
</dbReference>
<evidence type="ECO:0000313" key="9">
    <source>
        <dbReference type="EMBL" id="SET35026.1"/>
    </source>
</evidence>
<dbReference type="OrthoDB" id="13803at2"/>
<keyword evidence="8" id="KW-0175">Coiled coil</keyword>
<evidence type="ECO:0000256" key="7">
    <source>
        <dbReference type="ARBA" id="ARBA00023237"/>
    </source>
</evidence>
<keyword evidence="6" id="KW-0472">Membrane</keyword>
<keyword evidence="5" id="KW-0812">Transmembrane</keyword>
<comment type="similarity">
    <text evidence="2">Belongs to the outer membrane factor (OMF) (TC 1.B.17) family.</text>
</comment>
<dbReference type="InterPro" id="IPR003423">
    <property type="entry name" value="OMP_efflux"/>
</dbReference>
<organism evidence="9 10">
    <name type="scientific">Draconibacterium orientale</name>
    <dbReference type="NCBI Taxonomy" id="1168034"/>
    <lineage>
        <taxon>Bacteria</taxon>
        <taxon>Pseudomonadati</taxon>
        <taxon>Bacteroidota</taxon>
        <taxon>Bacteroidia</taxon>
        <taxon>Marinilabiliales</taxon>
        <taxon>Prolixibacteraceae</taxon>
        <taxon>Draconibacterium</taxon>
    </lineage>
</organism>
<dbReference type="Pfam" id="PF02321">
    <property type="entry name" value="OEP"/>
    <property type="match status" value="2"/>
</dbReference>
<name>A0A1I0DT90_9BACT</name>
<keyword evidence="3" id="KW-0813">Transport</keyword>
<evidence type="ECO:0000256" key="6">
    <source>
        <dbReference type="ARBA" id="ARBA00023136"/>
    </source>
</evidence>
<dbReference type="PANTHER" id="PTHR30026">
    <property type="entry name" value="OUTER MEMBRANE PROTEIN TOLC"/>
    <property type="match status" value="1"/>
</dbReference>
<dbReference type="InterPro" id="IPR051906">
    <property type="entry name" value="TolC-like"/>
</dbReference>
<comment type="subcellular location">
    <subcellularLocation>
        <location evidence="1">Cell outer membrane</location>
    </subcellularLocation>
</comment>
<gene>
    <name evidence="9" type="ORF">SAMN05444285_11135</name>
</gene>
<accession>A0A1I0DT90</accession>
<dbReference type="Proteomes" id="UP000181981">
    <property type="component" value="Unassembled WGS sequence"/>
</dbReference>
<evidence type="ECO:0000256" key="2">
    <source>
        <dbReference type="ARBA" id="ARBA00007613"/>
    </source>
</evidence>
<keyword evidence="4" id="KW-1134">Transmembrane beta strand</keyword>
<dbReference type="Gene3D" id="1.20.1600.10">
    <property type="entry name" value="Outer membrane efflux proteins (OEP)"/>
    <property type="match status" value="1"/>
</dbReference>
<protein>
    <submittedName>
        <fullName evidence="9">Outer membrane protein TolC</fullName>
    </submittedName>
</protein>
<evidence type="ECO:0000256" key="3">
    <source>
        <dbReference type="ARBA" id="ARBA00022448"/>
    </source>
</evidence>
<evidence type="ECO:0000256" key="4">
    <source>
        <dbReference type="ARBA" id="ARBA00022452"/>
    </source>
</evidence>
<keyword evidence="7" id="KW-0998">Cell outer membrane</keyword>
<dbReference type="GO" id="GO:0015288">
    <property type="term" value="F:porin activity"/>
    <property type="evidence" value="ECO:0007669"/>
    <property type="project" value="TreeGrafter"/>
</dbReference>